<protein>
    <submittedName>
        <fullName evidence="4">Glycosyl hydrolase</fullName>
    </submittedName>
</protein>
<dbReference type="Proteomes" id="UP000256708">
    <property type="component" value="Unassembled WGS sequence"/>
</dbReference>
<dbReference type="Gene3D" id="3.20.20.520">
    <property type="entry name" value="Glycosyl hydrolase family 115"/>
    <property type="match status" value="1"/>
</dbReference>
<evidence type="ECO:0000256" key="1">
    <source>
        <dbReference type="ARBA" id="ARBA00022801"/>
    </source>
</evidence>
<dbReference type="RefSeq" id="WP_115566105.1">
    <property type="nucleotide sequence ID" value="NZ_QRGR01000013.1"/>
</dbReference>
<keyword evidence="1 4" id="KW-0378">Hydrolase</keyword>
<dbReference type="EMBL" id="QRGR01000013">
    <property type="protein sequence ID" value="RDV14694.1"/>
    <property type="molecule type" value="Genomic_DNA"/>
</dbReference>
<dbReference type="GO" id="GO:0016787">
    <property type="term" value="F:hydrolase activity"/>
    <property type="evidence" value="ECO:0007669"/>
    <property type="project" value="UniProtKB-KW"/>
</dbReference>
<evidence type="ECO:0000313" key="5">
    <source>
        <dbReference type="Proteomes" id="UP000256708"/>
    </source>
</evidence>
<feature type="signal peptide" evidence="2">
    <location>
        <begin position="1"/>
        <end position="45"/>
    </location>
</feature>
<dbReference type="Gene3D" id="1.20.58.2150">
    <property type="match status" value="1"/>
</dbReference>
<evidence type="ECO:0000313" key="4">
    <source>
        <dbReference type="EMBL" id="RDV14694.1"/>
    </source>
</evidence>
<gene>
    <name evidence="4" type="ORF">DXT99_13610</name>
</gene>
<proteinExistence type="predicted"/>
<organism evidence="4 5">
    <name type="scientific">Pontibacter diazotrophicus</name>
    <dbReference type="NCBI Taxonomy" id="1400979"/>
    <lineage>
        <taxon>Bacteria</taxon>
        <taxon>Pseudomonadati</taxon>
        <taxon>Bacteroidota</taxon>
        <taxon>Cytophagia</taxon>
        <taxon>Cytophagales</taxon>
        <taxon>Hymenobacteraceae</taxon>
        <taxon>Pontibacter</taxon>
    </lineage>
</organism>
<name>A0A3D8LBM5_9BACT</name>
<dbReference type="OrthoDB" id="8727830at2"/>
<evidence type="ECO:0000256" key="2">
    <source>
        <dbReference type="SAM" id="SignalP"/>
    </source>
</evidence>
<dbReference type="InterPro" id="IPR041437">
    <property type="entry name" value="GH115_C"/>
</dbReference>
<dbReference type="GO" id="GO:0005975">
    <property type="term" value="P:carbohydrate metabolic process"/>
    <property type="evidence" value="ECO:0007669"/>
    <property type="project" value="UniProtKB-ARBA"/>
</dbReference>
<dbReference type="Gene3D" id="2.60.120.1620">
    <property type="match status" value="1"/>
</dbReference>
<dbReference type="InterPro" id="IPR029018">
    <property type="entry name" value="Hex-like_dom2"/>
</dbReference>
<dbReference type="Pfam" id="PF15979">
    <property type="entry name" value="Glyco_hydro_115"/>
    <property type="match status" value="1"/>
</dbReference>
<comment type="caution">
    <text evidence="4">The sequence shown here is derived from an EMBL/GenBank/DDBJ whole genome shotgun (WGS) entry which is preliminary data.</text>
</comment>
<keyword evidence="5" id="KW-1185">Reference proteome</keyword>
<reference evidence="5" key="1">
    <citation type="submission" date="2018-08" db="EMBL/GenBank/DDBJ databases">
        <authorList>
            <person name="Liu Z.-W."/>
            <person name="Du Z.-J."/>
        </authorList>
    </citation>
    <scope>NUCLEOTIDE SEQUENCE [LARGE SCALE GENOMIC DNA]</scope>
    <source>
        <strain evidence="5">H4X</strain>
    </source>
</reference>
<sequence>MKISFSIYSSWRLRSLRRIAQPAQWPKSLCLVLLFVFALAGPLAAAATDDVPSYIATEKGLNRFALSANGKSAPIYVSADDYPGVARVAKHLQADIKQVTNAEPQLTVGKKAPKAKEIVLVGTLGKSPLIDKLVRDKKLDVAGIAGRWETSLIQVVEKPMRGVDRALVIVGSDKRGTIYGMYDLSEEIGVSPWYWWADVPVKQKQNVYVLPGRHTEGEPAIKYRGFFINDEAPALSGWSQEKFGGFNHKFYDKVFELLLRMKGNYLWPAMWGNAIYDDDSLSAPLADEYGVVLGTSHHEPLTRAHDEWRRYGKGAWNYNTNKENLQEFWRKGMERMGTNESIVTIGMRGDGDEPMSEGSNIALLEQIVADQRQIIADVTGKPASETPQIWALYKEVQDYYDRGMRVPDDVTLLLADDNWGNIRKLPKPGEKQHSGGYGIYYHYDYVGGPRNYKWLNTNPIPRVWEQMHMAHKYGADRIWIVNVGDIKPMEFPLEFFMDYAWNPDKWPAERLQEYTVTWAEEQFGSQYAQPIAEILATYSKYNGRRKPELISPETYSLTNYREAERVVEEYNQLVEKAEKIYQEMPAGYKDAFYQLVLFPAKASANLNELHITTGKNHLYAKQNRAAANDMAAKVRELFEKDQALMKYYNEELADGKWSHMMDQTHISYTYWQQPEKDVMPTVKLVNVASGAKMGVAVEGSDTWWPREKGQAELPEFTPFGQQTHYIELFNQGKDPFTYKVQSGAPWLNVSSMQGTVEKEQRLLISVDWQKAPTGVQQVPITITGPNNTTVKVQAVINNPVDLKPGVVKGFVESNGYVSMEAAHYTRAVDRGTIEWQLIPDLGKTMSAMSPFPVTAETQQPGGDSPRLEYRMHLLNAGEVKVHAYLSPTLNFNASEGLKFAVSIDDAEPQIINMHKEDSEGAWNKWVADNINIQTSTHKIDKPGEHVLRFWMVDPGVVLQKIVVDTGGLEPSYLGPPESYYQPEKANQ</sequence>
<feature type="domain" description="Gylcosyl hydrolase 115 C-terminal" evidence="3">
    <location>
        <begin position="809"/>
        <end position="977"/>
    </location>
</feature>
<dbReference type="AlphaFoldDB" id="A0A3D8LBM5"/>
<accession>A0A3D8LBM5</accession>
<dbReference type="InterPro" id="IPR042301">
    <property type="entry name" value="GH115_sf"/>
</dbReference>
<dbReference type="Gene3D" id="3.30.379.10">
    <property type="entry name" value="Chitobiase/beta-hexosaminidase domain 2-like"/>
    <property type="match status" value="1"/>
</dbReference>
<keyword evidence="2" id="KW-0732">Signal</keyword>
<evidence type="ECO:0000259" key="3">
    <source>
        <dbReference type="Pfam" id="PF17829"/>
    </source>
</evidence>
<dbReference type="PANTHER" id="PTHR37842">
    <property type="match status" value="1"/>
</dbReference>
<dbReference type="Pfam" id="PF17829">
    <property type="entry name" value="GH115_C"/>
    <property type="match status" value="1"/>
</dbReference>
<dbReference type="SUPFAM" id="SSF55545">
    <property type="entry name" value="beta-N-acetylhexosaminidase-like domain"/>
    <property type="match status" value="1"/>
</dbReference>
<feature type="chain" id="PRO_5017689885" evidence="2">
    <location>
        <begin position="46"/>
        <end position="987"/>
    </location>
</feature>
<dbReference type="PANTHER" id="PTHR37842:SF2">
    <property type="entry name" value="GYLCOSYL HYDROLASE 115 C-TERMINAL DOMAIN-CONTAINING PROTEIN"/>
    <property type="match status" value="1"/>
</dbReference>
<dbReference type="InterPro" id="IPR031924">
    <property type="entry name" value="GH115"/>
</dbReference>